<protein>
    <submittedName>
        <fullName evidence="2">Uncharacterized protein</fullName>
    </submittedName>
</protein>
<dbReference type="Pfam" id="PF20189">
    <property type="entry name" value="DUF6552"/>
    <property type="match status" value="1"/>
</dbReference>
<evidence type="ECO:0000256" key="1">
    <source>
        <dbReference type="SAM" id="Phobius"/>
    </source>
</evidence>
<keyword evidence="1" id="KW-1133">Transmembrane helix</keyword>
<gene>
    <name evidence="2" type="ORF">UFOVP202_34</name>
</gene>
<keyword evidence="1" id="KW-0812">Transmembrane</keyword>
<dbReference type="InterPro" id="IPR046682">
    <property type="entry name" value="DUF6552"/>
</dbReference>
<name>A0A6J7WMI8_9CAUD</name>
<reference evidence="2" key="1">
    <citation type="submission" date="2020-05" db="EMBL/GenBank/DDBJ databases">
        <authorList>
            <person name="Chiriac C."/>
            <person name="Salcher M."/>
            <person name="Ghai R."/>
            <person name="Kavagutti S V."/>
        </authorList>
    </citation>
    <scope>NUCLEOTIDE SEQUENCE</scope>
</reference>
<dbReference type="EMBL" id="LR798254">
    <property type="protein sequence ID" value="CAB5218008.1"/>
    <property type="molecule type" value="Genomic_DNA"/>
</dbReference>
<feature type="transmembrane region" description="Helical" evidence="1">
    <location>
        <begin position="21"/>
        <end position="47"/>
    </location>
</feature>
<feature type="transmembrane region" description="Helical" evidence="1">
    <location>
        <begin position="59"/>
        <end position="78"/>
    </location>
</feature>
<sequence length="79" mass="8798">MEIGQQRGMGMLETIKWSGTILCLIGIALTSFNIYPINIYLGFIGSALWAYAGYKQQDYALFLVEFVAVAMYAAGIMYI</sequence>
<accession>A0A6J7WMI8</accession>
<organism evidence="2">
    <name type="scientific">uncultured Caudovirales phage</name>
    <dbReference type="NCBI Taxonomy" id="2100421"/>
    <lineage>
        <taxon>Viruses</taxon>
        <taxon>Duplodnaviria</taxon>
        <taxon>Heunggongvirae</taxon>
        <taxon>Uroviricota</taxon>
        <taxon>Caudoviricetes</taxon>
        <taxon>Peduoviridae</taxon>
        <taxon>Maltschvirus</taxon>
        <taxon>Maltschvirus maltsch</taxon>
    </lineage>
</organism>
<keyword evidence="1" id="KW-0472">Membrane</keyword>
<evidence type="ECO:0000313" key="2">
    <source>
        <dbReference type="EMBL" id="CAB5218008.1"/>
    </source>
</evidence>
<proteinExistence type="predicted"/>